<keyword evidence="5" id="KW-0288">FMN</keyword>
<keyword evidence="9" id="KW-0411">Iron-sulfur</keyword>
<dbReference type="InterPro" id="IPR013785">
    <property type="entry name" value="Aldolase_TIM"/>
</dbReference>
<dbReference type="Proteomes" id="UP000640335">
    <property type="component" value="Unassembled WGS sequence"/>
</dbReference>
<reference evidence="12 13" key="1">
    <citation type="submission" date="2020-08" db="EMBL/GenBank/DDBJ databases">
        <title>A Genomic Blueprint of the Chicken Gut Microbiome.</title>
        <authorList>
            <person name="Gilroy R."/>
            <person name="Ravi A."/>
            <person name="Getino M."/>
            <person name="Pursley I."/>
            <person name="Horton D.L."/>
            <person name="Alikhan N.-F."/>
            <person name="Baker D."/>
            <person name="Gharbi K."/>
            <person name="Hall N."/>
            <person name="Watson M."/>
            <person name="Adriaenssens E.M."/>
            <person name="Foster-Nyarko E."/>
            <person name="Jarju S."/>
            <person name="Secka A."/>
            <person name="Antonio M."/>
            <person name="Oren A."/>
            <person name="Chaudhuri R."/>
            <person name="La Ragione R.M."/>
            <person name="Hildebrand F."/>
            <person name="Pallen M.J."/>
        </authorList>
    </citation>
    <scope>NUCLEOTIDE SEQUENCE [LARGE SCALE GENOMIC DNA]</scope>
    <source>
        <strain evidence="12 13">Sa3CUN1</strain>
    </source>
</reference>
<keyword evidence="6" id="KW-0479">Metal-binding</keyword>
<dbReference type="InterPro" id="IPR051793">
    <property type="entry name" value="NADH:flavin_oxidoreductase"/>
</dbReference>
<comment type="similarity">
    <text evidence="3">In the N-terminal section; belongs to the NADH:flavin oxidoreductase/NADH oxidase family.</text>
</comment>
<keyword evidence="7" id="KW-0560">Oxidoreductase</keyword>
<protein>
    <submittedName>
        <fullName evidence="12">FAD-dependent oxidoreductase</fullName>
    </submittedName>
</protein>
<dbReference type="NCBIfam" id="NF045599">
    <property type="entry name" value="bili_reduct_long"/>
    <property type="match status" value="1"/>
</dbReference>
<dbReference type="Gene3D" id="3.40.50.720">
    <property type="entry name" value="NAD(P)-binding Rossmann-like Domain"/>
    <property type="match status" value="1"/>
</dbReference>
<keyword evidence="13" id="KW-1185">Reference proteome</keyword>
<dbReference type="PANTHER" id="PTHR42917">
    <property type="entry name" value="2,4-DIENOYL-COA REDUCTASE"/>
    <property type="match status" value="1"/>
</dbReference>
<feature type="domain" description="FAD/NAD(P)-binding" evidence="11">
    <location>
        <begin position="381"/>
        <end position="612"/>
    </location>
</feature>
<dbReference type="InterPro" id="IPR023753">
    <property type="entry name" value="FAD/NAD-binding_dom"/>
</dbReference>
<evidence type="ECO:0000256" key="4">
    <source>
        <dbReference type="ARBA" id="ARBA00022630"/>
    </source>
</evidence>
<dbReference type="Gene3D" id="3.20.20.70">
    <property type="entry name" value="Aldolase class I"/>
    <property type="match status" value="1"/>
</dbReference>
<dbReference type="InterPro" id="IPR036188">
    <property type="entry name" value="FAD/NAD-bd_sf"/>
</dbReference>
<keyword evidence="8" id="KW-0408">Iron</keyword>
<dbReference type="PRINTS" id="PR00411">
    <property type="entry name" value="PNDRDTASEI"/>
</dbReference>
<dbReference type="EMBL" id="JACSQZ010000004">
    <property type="protein sequence ID" value="MBD7913852.1"/>
    <property type="molecule type" value="Genomic_DNA"/>
</dbReference>
<evidence type="ECO:0000256" key="8">
    <source>
        <dbReference type="ARBA" id="ARBA00023004"/>
    </source>
</evidence>
<evidence type="ECO:0000256" key="7">
    <source>
        <dbReference type="ARBA" id="ARBA00023002"/>
    </source>
</evidence>
<evidence type="ECO:0000313" key="12">
    <source>
        <dbReference type="EMBL" id="MBD7913852.1"/>
    </source>
</evidence>
<dbReference type="NCBIfam" id="NF045592">
    <property type="entry name" value="bili_reduct_N"/>
    <property type="match status" value="1"/>
</dbReference>
<dbReference type="InterPro" id="IPR001155">
    <property type="entry name" value="OxRdtase_FMN_N"/>
</dbReference>
<comment type="caution">
    <text evidence="12">The sequence shown here is derived from an EMBL/GenBank/DDBJ whole genome shotgun (WGS) entry which is preliminary data.</text>
</comment>
<evidence type="ECO:0000256" key="2">
    <source>
        <dbReference type="ARBA" id="ARBA00001966"/>
    </source>
</evidence>
<organism evidence="12 13">
    <name type="scientific">Clostridium gallinarum</name>
    <dbReference type="NCBI Taxonomy" id="2762246"/>
    <lineage>
        <taxon>Bacteria</taxon>
        <taxon>Bacillati</taxon>
        <taxon>Bacillota</taxon>
        <taxon>Clostridia</taxon>
        <taxon>Eubacteriales</taxon>
        <taxon>Clostridiaceae</taxon>
        <taxon>Clostridium</taxon>
    </lineage>
</organism>
<dbReference type="CDD" id="cd02803">
    <property type="entry name" value="OYE_like_FMN_family"/>
    <property type="match status" value="1"/>
</dbReference>
<evidence type="ECO:0000256" key="5">
    <source>
        <dbReference type="ARBA" id="ARBA00022643"/>
    </source>
</evidence>
<evidence type="ECO:0000259" key="10">
    <source>
        <dbReference type="Pfam" id="PF00724"/>
    </source>
</evidence>
<feature type="domain" description="NADH:flavin oxidoreductase/NADH oxidase N-terminal" evidence="10">
    <location>
        <begin position="3"/>
        <end position="335"/>
    </location>
</feature>
<evidence type="ECO:0000256" key="3">
    <source>
        <dbReference type="ARBA" id="ARBA00011048"/>
    </source>
</evidence>
<comment type="cofactor">
    <cofactor evidence="2">
        <name>[4Fe-4S] cluster</name>
        <dbReference type="ChEBI" id="CHEBI:49883"/>
    </cofactor>
</comment>
<dbReference type="Gene3D" id="3.50.50.60">
    <property type="entry name" value="FAD/NAD(P)-binding domain"/>
    <property type="match status" value="1"/>
</dbReference>
<evidence type="ECO:0000256" key="9">
    <source>
        <dbReference type="ARBA" id="ARBA00023014"/>
    </source>
</evidence>
<dbReference type="InterPro" id="IPR054629">
    <property type="entry name" value="BilR_N"/>
</dbReference>
<name>A0ABR8Q0C2_9CLOT</name>
<dbReference type="Pfam" id="PF07992">
    <property type="entry name" value="Pyr_redox_2"/>
    <property type="match status" value="1"/>
</dbReference>
<dbReference type="PRINTS" id="PR00368">
    <property type="entry name" value="FADPNR"/>
</dbReference>
<dbReference type="SUPFAM" id="SSF51395">
    <property type="entry name" value="FMN-linked oxidoreductases"/>
    <property type="match status" value="1"/>
</dbReference>
<proteinExistence type="inferred from homology"/>
<sequence length="639" mass="70328">MNIFTPIKIGNVEIKNRIMFPPLTTSFEERGGIITPKAIEFYREIAKGGTGLIVVGDVSAVAAFSKTPTLHHDGLIEGHKNLTDAVHKEGSKIAAQIFYPEVDPDIIMNEARVNGMPSAMKLHHRLFNEFVNEVDKAGIEKIQNLIVDVAVRAQKAGYDMLQLHGDRLIGMFCSPILNKRTDEYGGSFENRARFVLEVMDKIRAVLPDMAIDYKMSIIRMNPRKGFGGPTLEEAKILVKWLEEKGVNSFHVALANHGELINTIPSMGLEPYGCFLDLAEEIKSVATVPVSCVGRILKPEMVRDILDTNKADIVALGRQLVADPNWPIKVLEGKEDEIRYCIMCNRGCADKLLAHGSIACSINPINGLEKEILITEAENKKNILVVGAGVAGLEAACVAAERGHKVTVLEKEDKLFGQLNIAMAPPNKSEMERLMEYYSKQIKRLNIEVRTGVEATVELIKEFNCDEVIIATGATSIVPKFDGIENMRVVSAWDVLNGTQELEGRIAIIGAGFVGIETAEYVAEKNKEAFVVELSDKVLGGEKATNMEIMFKNLEDHNVEIFKSHKLVSIEKDHIKVEHADAIKEMSCDMVVVAIGAKSENALSNKLNEAGIAHHLIGDCKNVRLIGDAVRDGFNLAVTL</sequence>
<comment type="cofactor">
    <cofactor evidence="1">
        <name>FMN</name>
        <dbReference type="ChEBI" id="CHEBI:58210"/>
    </cofactor>
</comment>
<evidence type="ECO:0000256" key="1">
    <source>
        <dbReference type="ARBA" id="ARBA00001917"/>
    </source>
</evidence>
<evidence type="ECO:0000256" key="6">
    <source>
        <dbReference type="ARBA" id="ARBA00022723"/>
    </source>
</evidence>
<accession>A0ABR8Q0C2</accession>
<gene>
    <name evidence="12" type="ORF">H9660_01695</name>
</gene>
<dbReference type="RefSeq" id="WP_191747903.1">
    <property type="nucleotide sequence ID" value="NZ_JACSQZ010000004.1"/>
</dbReference>
<keyword evidence="4" id="KW-0285">Flavoprotein</keyword>
<evidence type="ECO:0000259" key="11">
    <source>
        <dbReference type="Pfam" id="PF07992"/>
    </source>
</evidence>
<dbReference type="PANTHER" id="PTHR42917:SF2">
    <property type="entry name" value="2,4-DIENOYL-COA REDUCTASE [(2E)-ENOYL-COA-PRODUCING]"/>
    <property type="match status" value="1"/>
</dbReference>
<dbReference type="Pfam" id="PF00724">
    <property type="entry name" value="Oxidored_FMN"/>
    <property type="match status" value="1"/>
</dbReference>
<evidence type="ECO:0000313" key="13">
    <source>
        <dbReference type="Proteomes" id="UP000640335"/>
    </source>
</evidence>
<dbReference type="SUPFAM" id="SSF51905">
    <property type="entry name" value="FAD/NAD(P)-binding domain"/>
    <property type="match status" value="1"/>
</dbReference>